<evidence type="ECO:0000259" key="7">
    <source>
        <dbReference type="PROSITE" id="PS50023"/>
    </source>
</evidence>
<dbReference type="PANTHER" id="PTHR24207">
    <property type="entry name" value="ZYX102 PROTEIN"/>
    <property type="match status" value="1"/>
</dbReference>
<evidence type="ECO:0000256" key="5">
    <source>
        <dbReference type="PROSITE-ProRule" id="PRU00125"/>
    </source>
</evidence>
<dbReference type="EMBL" id="SRRM01000013">
    <property type="protein sequence ID" value="TKY87524.1"/>
    <property type="molecule type" value="Genomic_DNA"/>
</dbReference>
<evidence type="ECO:0000313" key="9">
    <source>
        <dbReference type="Proteomes" id="UP000306050"/>
    </source>
</evidence>
<keyword evidence="4 5" id="KW-0440">LIM domain</keyword>
<feature type="region of interest" description="Disordered" evidence="6">
    <location>
        <begin position="73"/>
        <end position="99"/>
    </location>
</feature>
<evidence type="ECO:0000256" key="4">
    <source>
        <dbReference type="ARBA" id="ARBA00023038"/>
    </source>
</evidence>
<reference evidence="8 9" key="1">
    <citation type="submission" date="2019-05" db="EMBL/GenBank/DDBJ databases">
        <title>Sporisorium graminicola CBS 10092 draft sequencing and annotation.</title>
        <authorList>
            <person name="Solano-Gonzalez S."/>
            <person name="Caddick M.X."/>
            <person name="Darby A."/>
        </authorList>
    </citation>
    <scope>NUCLEOTIDE SEQUENCE [LARGE SCALE GENOMIC DNA]</scope>
    <source>
        <strain evidence="8 9">CBS 10092</strain>
    </source>
</reference>
<organism evidence="8 9">
    <name type="scientific">Sporisorium graminicola</name>
    <dbReference type="NCBI Taxonomy" id="280036"/>
    <lineage>
        <taxon>Eukaryota</taxon>
        <taxon>Fungi</taxon>
        <taxon>Dikarya</taxon>
        <taxon>Basidiomycota</taxon>
        <taxon>Ustilaginomycotina</taxon>
        <taxon>Ustilaginomycetes</taxon>
        <taxon>Ustilaginales</taxon>
        <taxon>Ustilaginaceae</taxon>
        <taxon>Sporisorium</taxon>
    </lineage>
</organism>
<dbReference type="PANTHER" id="PTHR24207:SF2">
    <property type="entry name" value="ZYX102 PROTEIN"/>
    <property type="match status" value="1"/>
</dbReference>
<dbReference type="GO" id="GO:0046872">
    <property type="term" value="F:metal ion binding"/>
    <property type="evidence" value="ECO:0007669"/>
    <property type="project" value="UniProtKB-KW"/>
</dbReference>
<feature type="compositionally biased region" description="Polar residues" evidence="6">
    <location>
        <begin position="397"/>
        <end position="415"/>
    </location>
</feature>
<dbReference type="AlphaFoldDB" id="A0A4U7KSP0"/>
<evidence type="ECO:0000313" key="8">
    <source>
        <dbReference type="EMBL" id="TKY87524.1"/>
    </source>
</evidence>
<proteinExistence type="predicted"/>
<feature type="compositionally biased region" description="Low complexity" evidence="6">
    <location>
        <begin position="353"/>
        <end position="376"/>
    </location>
</feature>
<feature type="compositionally biased region" description="Polar residues" evidence="6">
    <location>
        <begin position="537"/>
        <end position="546"/>
    </location>
</feature>
<feature type="compositionally biased region" description="Basic and acidic residues" evidence="6">
    <location>
        <begin position="445"/>
        <end position="456"/>
    </location>
</feature>
<dbReference type="KEGG" id="sgra:EX895_003538"/>
<dbReference type="Gene3D" id="2.10.110.10">
    <property type="entry name" value="Cysteine Rich Protein"/>
    <property type="match status" value="3"/>
</dbReference>
<dbReference type="Pfam" id="PF00412">
    <property type="entry name" value="LIM"/>
    <property type="match status" value="1"/>
</dbReference>
<accession>A0A4U7KSP0</accession>
<name>A0A4U7KSP0_9BASI</name>
<feature type="region of interest" description="Disordered" evidence="6">
    <location>
        <begin position="299"/>
        <end position="321"/>
    </location>
</feature>
<comment type="caution">
    <text evidence="8">The sequence shown here is derived from an EMBL/GenBank/DDBJ whole genome shotgun (WGS) entry which is preliminary data.</text>
</comment>
<dbReference type="PROSITE" id="PS50023">
    <property type="entry name" value="LIM_DOMAIN_2"/>
    <property type="match status" value="1"/>
</dbReference>
<feature type="region of interest" description="Disordered" evidence="6">
    <location>
        <begin position="347"/>
        <end position="475"/>
    </location>
</feature>
<keyword evidence="1 5" id="KW-0479">Metal-binding</keyword>
<dbReference type="OrthoDB" id="1112565at2759"/>
<dbReference type="SMART" id="SM00132">
    <property type="entry name" value="LIM"/>
    <property type="match status" value="3"/>
</dbReference>
<dbReference type="CDD" id="cd08368">
    <property type="entry name" value="LIM"/>
    <property type="match status" value="1"/>
</dbReference>
<evidence type="ECO:0000256" key="3">
    <source>
        <dbReference type="ARBA" id="ARBA00022833"/>
    </source>
</evidence>
<dbReference type="GO" id="GO:0030695">
    <property type="term" value="F:GTPase regulator activity"/>
    <property type="evidence" value="ECO:0007669"/>
    <property type="project" value="UniProtKB-ARBA"/>
</dbReference>
<dbReference type="GeneID" id="40726433"/>
<keyword evidence="9" id="KW-1185">Reference proteome</keyword>
<feature type="region of interest" description="Disordered" evidence="6">
    <location>
        <begin position="690"/>
        <end position="740"/>
    </location>
</feature>
<feature type="region of interest" description="Disordered" evidence="6">
    <location>
        <begin position="489"/>
        <end position="569"/>
    </location>
</feature>
<dbReference type="Proteomes" id="UP000306050">
    <property type="component" value="Chromosome SGRAM_21"/>
</dbReference>
<gene>
    <name evidence="8" type="ORF">EX895_003538</name>
</gene>
<dbReference type="RefSeq" id="XP_029739509.1">
    <property type="nucleotide sequence ID" value="XM_029884136.1"/>
</dbReference>
<dbReference type="InterPro" id="IPR001781">
    <property type="entry name" value="Znf_LIM"/>
</dbReference>
<evidence type="ECO:0000256" key="1">
    <source>
        <dbReference type="ARBA" id="ARBA00022723"/>
    </source>
</evidence>
<protein>
    <recommendedName>
        <fullName evidence="7">LIM zinc-binding domain-containing protein</fullName>
    </recommendedName>
</protein>
<keyword evidence="2" id="KW-0677">Repeat</keyword>
<keyword evidence="3 5" id="KW-0862">Zinc</keyword>
<evidence type="ECO:0000256" key="2">
    <source>
        <dbReference type="ARBA" id="ARBA00022737"/>
    </source>
</evidence>
<feature type="domain" description="LIM zinc-binding" evidence="7">
    <location>
        <begin position="235"/>
        <end position="302"/>
    </location>
</feature>
<evidence type="ECO:0000256" key="6">
    <source>
        <dbReference type="SAM" id="MobiDB-lite"/>
    </source>
</evidence>
<sequence length="895" mass="94383">MSSSVITAPLVGGVSPNRLGFCQRCGDPISGKIRCSRCGGTSKEPRIRSTQALPAAKKADPWAHRYVNADSSFEPVSGAGQAQEGDEYLHNQPPPLSPKRMNHDPALGFGMPSRISRDLRTSAMATSGSVDADLSLLVSSTTANSSRLSPAPVVQDSRCASQDYSAPVVKGSDGVLSKVCGSLVEPSESRNRWACADCSTVFARDSTLYAAPASLQKHDASYYCRDCYSTRYSLGDCQACGRDVLGSTKEDGKYVKASSGVWHGRCWKCMACSKGGADGADIFVGMDGKPTCEGCFDRPRRAPSAEPPARGKSPAEVGLPDVRRITRVGAARTGAMGATIEELTKKLGQQTASSSPRIPFSSRSSSNTSMPTTSSSKGSLEAPRSPAKGGYAFRNHVPTSPGKTSSMPRSGSFTGSPPKPRPLTAQFRDGMNLAAFKPSFGNEGEGERLYRTDSRSRSVSPVKRPEWTRSKQTTDVALQTVGCRGPEAAQVRGESKVPGSPSFAPVSAANNRIDMATAHDPDRRRTSSGFPLPLHSPFSTPKSTEPSEPLQGDKPTSAAETDLASHLEPAEGKARCAKCHLLPFERTNSSDGHEVVMVTLADDVHLHAECFRCSVCHELIDGSRTFVRLQGGGDAVQAGGVGAYAHPQCSPAVQLAVVQVGQEDSKGGQKSYRASLEPGHAVAVGMSREGNARSHATHQRELKPSPVPSPAASMRTRENGGRGSILPDSSTAAGDAKTASAVRRFQPTAGAAPPMRSTVLSSPPTAASTVARAANPAAGIFSRLTALQSASGNPALTDNPPKARLGGMHNCAFCGEKLSSLESTLGPRGTQWHRTCLVCRAPPPPQPKGTYYVRGKQAPLMCGKRLDSGAKVNGQGEVRCRDCFDRESGAFRIKV</sequence>